<keyword evidence="8" id="KW-0418">Kinase</keyword>
<keyword evidence="6" id="KW-0808">Transferase</keyword>
<dbReference type="InterPro" id="IPR036736">
    <property type="entry name" value="ACP-like_sf"/>
</dbReference>
<dbReference type="SUPFAM" id="SSF51735">
    <property type="entry name" value="NAD(P)-binding Rossmann-fold domains"/>
    <property type="match status" value="1"/>
</dbReference>
<dbReference type="NCBIfam" id="TIGR01313">
    <property type="entry name" value="therm_gnt_kin"/>
    <property type="match status" value="1"/>
</dbReference>
<dbReference type="STRING" id="930089.W6XT65"/>
<dbReference type="EMBL" id="KI964784">
    <property type="protein sequence ID" value="EUC28828.1"/>
    <property type="molecule type" value="Genomic_DNA"/>
</dbReference>
<reference evidence="14 15" key="1">
    <citation type="journal article" date="2013" name="PLoS Genet.">
        <title>Comparative genome structure, secondary metabolite, and effector coding capacity across Cochliobolus pathogens.</title>
        <authorList>
            <person name="Condon B.J."/>
            <person name="Leng Y."/>
            <person name="Wu D."/>
            <person name="Bushley K.E."/>
            <person name="Ohm R.A."/>
            <person name="Otillar R."/>
            <person name="Martin J."/>
            <person name="Schackwitz W."/>
            <person name="Grimwood J."/>
            <person name="MohdZainudin N."/>
            <person name="Xue C."/>
            <person name="Wang R."/>
            <person name="Manning V.A."/>
            <person name="Dhillon B."/>
            <person name="Tu Z.J."/>
            <person name="Steffenson B.J."/>
            <person name="Salamov A."/>
            <person name="Sun H."/>
            <person name="Lowry S."/>
            <person name="LaButti K."/>
            <person name="Han J."/>
            <person name="Copeland A."/>
            <person name="Lindquist E."/>
            <person name="Barry K."/>
            <person name="Schmutz J."/>
            <person name="Baker S.E."/>
            <person name="Ciuffetti L.M."/>
            <person name="Grigoriev I.V."/>
            <person name="Zhong S."/>
            <person name="Turgeon B.G."/>
        </authorList>
    </citation>
    <scope>NUCLEOTIDE SEQUENCE [LARGE SCALE GENOMIC DNA]</scope>
    <source>
        <strain evidence="14 15">26-R-13</strain>
    </source>
</reference>
<gene>
    <name evidence="14" type="ORF">COCCADRAFT_8857</name>
</gene>
<evidence type="ECO:0000259" key="13">
    <source>
        <dbReference type="PROSITE" id="PS50075"/>
    </source>
</evidence>
<dbReference type="SMART" id="SM00823">
    <property type="entry name" value="PKS_PP"/>
    <property type="match status" value="1"/>
</dbReference>
<dbReference type="PROSITE" id="PS00455">
    <property type="entry name" value="AMP_BINDING"/>
    <property type="match status" value="1"/>
</dbReference>
<dbReference type="OrthoDB" id="429813at2759"/>
<evidence type="ECO:0000256" key="3">
    <source>
        <dbReference type="ARBA" id="ARBA00012054"/>
    </source>
</evidence>
<dbReference type="InterPro" id="IPR006162">
    <property type="entry name" value="Ppantetheine_attach_site"/>
</dbReference>
<dbReference type="SUPFAM" id="SSF56801">
    <property type="entry name" value="Acetyl-CoA synthetase-like"/>
    <property type="match status" value="1"/>
</dbReference>
<comment type="similarity">
    <text evidence="10">Belongs to the NRP synthetase family.</text>
</comment>
<keyword evidence="5" id="KW-0597">Phosphoprotein</keyword>
<protein>
    <recommendedName>
        <fullName evidence="3">gluconokinase</fullName>
        <ecNumber evidence="3">2.7.1.12</ecNumber>
    </recommendedName>
    <alternativeName>
        <fullName evidence="11">Gluconate kinase</fullName>
    </alternativeName>
</protein>
<evidence type="ECO:0000256" key="8">
    <source>
        <dbReference type="ARBA" id="ARBA00022777"/>
    </source>
</evidence>
<dbReference type="GO" id="GO:0046316">
    <property type="term" value="F:gluconokinase activity"/>
    <property type="evidence" value="ECO:0007669"/>
    <property type="project" value="UniProtKB-EC"/>
</dbReference>
<dbReference type="HOGENOM" id="CLU_002220_2_1_1"/>
<accession>W6XT65</accession>
<dbReference type="InterPro" id="IPR006001">
    <property type="entry name" value="Therm_gnt_kin"/>
</dbReference>
<evidence type="ECO:0000256" key="7">
    <source>
        <dbReference type="ARBA" id="ARBA00022741"/>
    </source>
</evidence>
<dbReference type="GO" id="GO:0031177">
    <property type="term" value="F:phosphopantetheine binding"/>
    <property type="evidence" value="ECO:0007669"/>
    <property type="project" value="InterPro"/>
</dbReference>
<dbReference type="InterPro" id="IPR027417">
    <property type="entry name" value="P-loop_NTPase"/>
</dbReference>
<evidence type="ECO:0000256" key="5">
    <source>
        <dbReference type="ARBA" id="ARBA00022553"/>
    </source>
</evidence>
<dbReference type="PANTHER" id="PTHR43439">
    <property type="entry name" value="PHENYLACETATE-COENZYME A LIGASE"/>
    <property type="match status" value="1"/>
</dbReference>
<dbReference type="Pfam" id="PF00501">
    <property type="entry name" value="AMP-binding"/>
    <property type="match status" value="1"/>
</dbReference>
<evidence type="ECO:0000256" key="11">
    <source>
        <dbReference type="ARBA" id="ARBA00029835"/>
    </source>
</evidence>
<keyword evidence="9" id="KW-0067">ATP-binding</keyword>
<evidence type="ECO:0000313" key="15">
    <source>
        <dbReference type="Proteomes" id="UP000053841"/>
    </source>
</evidence>
<dbReference type="RefSeq" id="XP_007716854.1">
    <property type="nucleotide sequence ID" value="XM_007718664.1"/>
</dbReference>
<proteinExistence type="inferred from homology"/>
<dbReference type="Pfam" id="PF00550">
    <property type="entry name" value="PP-binding"/>
    <property type="match status" value="1"/>
</dbReference>
<dbReference type="Pfam" id="PF13671">
    <property type="entry name" value="AAA_33"/>
    <property type="match status" value="1"/>
</dbReference>
<dbReference type="Gene3D" id="3.40.50.12780">
    <property type="entry name" value="N-terminal domain of ligase-like"/>
    <property type="match status" value="1"/>
</dbReference>
<evidence type="ECO:0000256" key="2">
    <source>
        <dbReference type="ARBA" id="ARBA00008420"/>
    </source>
</evidence>
<dbReference type="InterPro" id="IPR036291">
    <property type="entry name" value="NAD(P)-bd_dom_sf"/>
</dbReference>
<evidence type="ECO:0000313" key="14">
    <source>
        <dbReference type="EMBL" id="EUC28828.1"/>
    </source>
</evidence>
<dbReference type="eggNOG" id="KOG1178">
    <property type="taxonomic scope" value="Eukaryota"/>
</dbReference>
<dbReference type="PANTHER" id="PTHR43439:SF2">
    <property type="entry name" value="ENZYME, PUTATIVE (JCVI)-RELATED"/>
    <property type="match status" value="1"/>
</dbReference>
<dbReference type="SUPFAM" id="SSF47336">
    <property type="entry name" value="ACP-like"/>
    <property type="match status" value="1"/>
</dbReference>
<dbReference type="KEGG" id="bze:COCCADRAFT_8857"/>
<dbReference type="AlphaFoldDB" id="W6XT65"/>
<comment type="pathway">
    <text evidence="1">Carbohydrate acid metabolism; D-gluconate degradation.</text>
</comment>
<dbReference type="Pfam" id="PF23562">
    <property type="entry name" value="AMP-binding_C_3"/>
    <property type="match status" value="1"/>
</dbReference>
<dbReference type="SUPFAM" id="SSF52540">
    <property type="entry name" value="P-loop containing nucleoside triphosphate hydrolases"/>
    <property type="match status" value="1"/>
</dbReference>
<dbReference type="PROSITE" id="PS50075">
    <property type="entry name" value="CARRIER"/>
    <property type="match status" value="1"/>
</dbReference>
<dbReference type="UniPathway" id="UPA00792"/>
<dbReference type="Gene3D" id="3.40.50.720">
    <property type="entry name" value="NAD(P)-binding Rossmann-like Domain"/>
    <property type="match status" value="1"/>
</dbReference>
<dbReference type="Pfam" id="PF07993">
    <property type="entry name" value="NAD_binding_4"/>
    <property type="match status" value="1"/>
</dbReference>
<dbReference type="GeneID" id="19152597"/>
<organism evidence="14 15">
    <name type="scientific">Cochliobolus carbonum (strain 26-R-13)</name>
    <name type="common">Maize leaf spot fungus</name>
    <name type="synonym">Bipolaris zeicola</name>
    <dbReference type="NCBI Taxonomy" id="930089"/>
    <lineage>
        <taxon>Eukaryota</taxon>
        <taxon>Fungi</taxon>
        <taxon>Dikarya</taxon>
        <taxon>Ascomycota</taxon>
        <taxon>Pezizomycotina</taxon>
        <taxon>Dothideomycetes</taxon>
        <taxon>Pleosporomycetidae</taxon>
        <taxon>Pleosporales</taxon>
        <taxon>Pleosporineae</taxon>
        <taxon>Pleosporaceae</taxon>
        <taxon>Bipolaris</taxon>
    </lineage>
</organism>
<evidence type="ECO:0000256" key="1">
    <source>
        <dbReference type="ARBA" id="ARBA00004875"/>
    </source>
</evidence>
<dbReference type="EC" id="2.7.1.12" evidence="3"/>
<comment type="catalytic activity">
    <reaction evidence="12">
        <text>D-gluconate + ATP = 6-phospho-D-gluconate + ADP + H(+)</text>
        <dbReference type="Rhea" id="RHEA:19433"/>
        <dbReference type="ChEBI" id="CHEBI:15378"/>
        <dbReference type="ChEBI" id="CHEBI:18391"/>
        <dbReference type="ChEBI" id="CHEBI:30616"/>
        <dbReference type="ChEBI" id="CHEBI:58759"/>
        <dbReference type="ChEBI" id="CHEBI:456216"/>
        <dbReference type="EC" id="2.7.1.12"/>
    </reaction>
</comment>
<evidence type="ECO:0000256" key="9">
    <source>
        <dbReference type="ARBA" id="ARBA00022840"/>
    </source>
</evidence>
<evidence type="ECO:0000256" key="6">
    <source>
        <dbReference type="ARBA" id="ARBA00022679"/>
    </source>
</evidence>
<keyword evidence="4" id="KW-0596">Phosphopantetheine</keyword>
<evidence type="ECO:0000256" key="12">
    <source>
        <dbReference type="ARBA" id="ARBA00048090"/>
    </source>
</evidence>
<dbReference type="PROSITE" id="PS00012">
    <property type="entry name" value="PHOSPHOPANTETHEINE"/>
    <property type="match status" value="1"/>
</dbReference>
<evidence type="ECO:0000256" key="4">
    <source>
        <dbReference type="ARBA" id="ARBA00022450"/>
    </source>
</evidence>
<dbReference type="Proteomes" id="UP000053841">
    <property type="component" value="Unassembled WGS sequence"/>
</dbReference>
<sequence>MAPAHITLATSVPPAWPPATFLDIHKTNLQPDESTIQTVDALVRHRARQSPNITIVSYPKSGTNFVDYSMQQLDVFAFRVARHYQAFIPTRKSSSEKPITVALLGPSSFEYLVTMLALAKLGHTVLFLSTRISQAAIDSLLATTGARYLLADSRYASTASEAQKSLPDLYISQIVTSDIFEFPIEVHADTRLDYQLDHSIEASNNIFIIHSSGSTGLPKPIYQPQKSTIANYAISMNMKAFITLPLYHNHGICNFFRAVHSGKSIHIYNADLPLTQPHLITILKQHDFQIFYGVPYALKLLAETNEGIHLLKQLKVVMYGGSACPDTLGDLLVENGVNLVGHYGATEVGQLMTSFRSQGDTAWNYVRETPKLSPFLRWVTRGTNLYECIVLPGWPAKVASNLPDGSYATKDLFEPHPTIEKAWKYIARLDDTIALLNGEKFNPVMMEGTIRSHRAVKETIIFGFNRPCLGILLVPAIEGMSESEVIDEVWPVVEAANQTAEAYARISKDMIRVLPYNCPYPRTDKGSVIRQAFYKEFATEIENAYDAAATSHGDLKNLTGLELEDHLRSILIKHTPSAKDIDRKADLFSLGVDSLQSIQVRTEILKTVDIGGNKLGQNVVFDYPTIESLSAHLQRLRTGEGEQRSTLAEQMGDLVSRYSSFEPVQKGRFITLTGATGSLGAHVLVQLVRRPDVDAVHCLVRAKTNGNAMQRVRKSLLDRKVYHALSLSARRKIHALAADLSDTRLGLDDAAYTGIASNLTGVIHCAWSVNFNKNLVSFEKDCIAGVRYLIDLCLATSSPAPATFDFCSSVSTVARCPDLHTPEQVAEYDWAQGMGYAQSKCVAEHICMAAAEKTSIKARVLRVGQIVADTVHGVWNVTEAIPLMMQSALTVGALPRLQESPSWTPVDVVAKAITEISFSDAGSVVANVTNAKTFSWTDRLLPALREAGLDFEEVEPKEWVRRLRASNQDPVANPSIKLADFFASKYDNDTFSPTRTYETVVARSYSPSLDAAPVLSTDFVKTFVKQFQATAWRAQTSDVTEKKKFVVFTGPCGSGKSTIAKNLAGRFKASFIEGDDLHTADAVTVMAAGTPLDDQVRTLWLERLKQRAHYISTTLGYDRIFLSCSALKKSYRDHLRSLSNDDVDITFVDLQVEEEELVRRIKERKNHYMKHSMVENQIDIWERPDDSETDVLPVNAGQPVEMVIEEVANLLDALHNIEGTT</sequence>
<dbReference type="InterPro" id="IPR020845">
    <property type="entry name" value="AMP-binding_CS"/>
</dbReference>
<keyword evidence="7" id="KW-0547">Nucleotide-binding</keyword>
<keyword evidence="15" id="KW-1185">Reference proteome</keyword>
<dbReference type="InterPro" id="IPR013120">
    <property type="entry name" value="FAR_NAD-bd"/>
</dbReference>
<feature type="domain" description="Carrier" evidence="13">
    <location>
        <begin position="558"/>
        <end position="637"/>
    </location>
</feature>
<dbReference type="InterPro" id="IPR051414">
    <property type="entry name" value="Adenylate-forming_Reductase"/>
</dbReference>
<dbReference type="Gene3D" id="3.40.50.300">
    <property type="entry name" value="P-loop containing nucleotide triphosphate hydrolases"/>
    <property type="match status" value="1"/>
</dbReference>
<dbReference type="eggNOG" id="KOG3354">
    <property type="taxonomic scope" value="Eukaryota"/>
</dbReference>
<dbReference type="CDD" id="cd02021">
    <property type="entry name" value="GntK"/>
    <property type="match status" value="1"/>
</dbReference>
<dbReference type="Gene3D" id="1.10.1200.10">
    <property type="entry name" value="ACP-like"/>
    <property type="match status" value="1"/>
</dbReference>
<dbReference type="InterPro" id="IPR042099">
    <property type="entry name" value="ANL_N_sf"/>
</dbReference>
<dbReference type="InterPro" id="IPR009081">
    <property type="entry name" value="PP-bd_ACP"/>
</dbReference>
<name>W6XT65_COCC2</name>
<dbReference type="GO" id="GO:0005524">
    <property type="term" value="F:ATP binding"/>
    <property type="evidence" value="ECO:0007669"/>
    <property type="project" value="UniProtKB-KW"/>
</dbReference>
<dbReference type="InterPro" id="IPR000873">
    <property type="entry name" value="AMP-dep_synth/lig_dom"/>
</dbReference>
<dbReference type="GO" id="GO:0005975">
    <property type="term" value="P:carbohydrate metabolic process"/>
    <property type="evidence" value="ECO:0007669"/>
    <property type="project" value="InterPro"/>
</dbReference>
<dbReference type="InterPro" id="IPR020806">
    <property type="entry name" value="PKS_PP-bd"/>
</dbReference>
<evidence type="ECO:0000256" key="10">
    <source>
        <dbReference type="ARBA" id="ARBA00029454"/>
    </source>
</evidence>
<comment type="similarity">
    <text evidence="2">Belongs to the gluconokinase GntK/GntV family.</text>
</comment>